<dbReference type="AlphaFoldDB" id="A0A0K1JFM3"/>
<dbReference type="STRING" id="571913.VV02_05070"/>
<sequence length="213" mass="23786">MTETTRTPAPALPPVVSEEEWATARADLLTAEKELTHALDALAARRRRMPMVKVEKSYTFTSPDGPVTLLELFGDKHQLAVYQFMNNGPDNFCPGCTNFTNQVVFLKGLADQGVAWRTISDMPLEQMTGYWQEKGWTVPYASSAGTTFAADCVGHGGFQLTMFLRDGEDVYRTYTTGSRGVDRIMFEQNILDLAPYGRQEGWEDSPEGWPKGE</sequence>
<dbReference type="InterPro" id="IPR010296">
    <property type="entry name" value="DUF899_thioredox"/>
</dbReference>
<name>A0A0K1JFM3_9MICO</name>
<dbReference type="Proteomes" id="UP000066480">
    <property type="component" value="Chromosome"/>
</dbReference>
<protein>
    <recommendedName>
        <fullName evidence="3">Thioredoxin domain-containing protein</fullName>
    </recommendedName>
</protein>
<keyword evidence="2" id="KW-1185">Reference proteome</keyword>
<organism evidence="1 2">
    <name type="scientific">Luteipulveratus mongoliensis</name>
    <dbReference type="NCBI Taxonomy" id="571913"/>
    <lineage>
        <taxon>Bacteria</taxon>
        <taxon>Bacillati</taxon>
        <taxon>Actinomycetota</taxon>
        <taxon>Actinomycetes</taxon>
        <taxon>Micrococcales</taxon>
        <taxon>Dermacoccaceae</taxon>
        <taxon>Luteipulveratus</taxon>
    </lineage>
</organism>
<reference evidence="1 2" key="1">
    <citation type="submission" date="2015-03" db="EMBL/GenBank/DDBJ databases">
        <title>Luteipulveratus halotolerans sp. nov., a novel actinobacterium (Dermacoccaceae) from Sarawak, Malaysia.</title>
        <authorList>
            <person name="Juboi H."/>
            <person name="Basik A."/>
            <person name="Shamsul S.S."/>
            <person name="Arnold P."/>
            <person name="Schmitt E.K."/>
            <person name="Sanglier J.-J."/>
            <person name="Yeo T."/>
        </authorList>
    </citation>
    <scope>NUCLEOTIDE SEQUENCE [LARGE SCALE GENOMIC DNA]</scope>
    <source>
        <strain evidence="1 2">MN07-A0370</strain>
    </source>
</reference>
<dbReference type="InterPro" id="IPR036249">
    <property type="entry name" value="Thioredoxin-like_sf"/>
</dbReference>
<dbReference type="RefSeq" id="WP_052590266.1">
    <property type="nucleotide sequence ID" value="NZ_CP011112.1"/>
</dbReference>
<proteinExistence type="predicted"/>
<dbReference type="EMBL" id="CP011112">
    <property type="protein sequence ID" value="AKU15383.1"/>
    <property type="molecule type" value="Genomic_DNA"/>
</dbReference>
<dbReference type="KEGG" id="lmoi:VV02_05070"/>
<evidence type="ECO:0000313" key="1">
    <source>
        <dbReference type="EMBL" id="AKU15383.1"/>
    </source>
</evidence>
<evidence type="ECO:0008006" key="3">
    <source>
        <dbReference type="Google" id="ProtNLM"/>
    </source>
</evidence>
<gene>
    <name evidence="1" type="ORF">VV02_05070</name>
</gene>
<dbReference type="SUPFAM" id="SSF52833">
    <property type="entry name" value="Thioredoxin-like"/>
    <property type="match status" value="1"/>
</dbReference>
<dbReference type="Pfam" id="PF05988">
    <property type="entry name" value="DUF899"/>
    <property type="match status" value="1"/>
</dbReference>
<accession>A0A0K1JFM3</accession>
<dbReference type="OrthoDB" id="4721017at2"/>
<evidence type="ECO:0000313" key="2">
    <source>
        <dbReference type="Proteomes" id="UP000066480"/>
    </source>
</evidence>